<reference evidence="4" key="1">
    <citation type="submission" date="2022-11" db="UniProtKB">
        <authorList>
            <consortium name="WormBaseParasite"/>
        </authorList>
    </citation>
    <scope>IDENTIFICATION</scope>
</reference>
<dbReference type="InterPro" id="IPR003734">
    <property type="entry name" value="DUF155"/>
</dbReference>
<name>A0A915E0B9_9BILA</name>
<evidence type="ECO:0000313" key="3">
    <source>
        <dbReference type="Proteomes" id="UP000887574"/>
    </source>
</evidence>
<sequence>MESDKQQATSSITSAPKGISFTSKKLTRRKRPLTASYKSALDESGLIVKGIALFDDVVDTTIHLTPRLMPDVCKDNISELFVFSDGVVVYWNITPQEQDSISSCLEEYQTDPHTQLLSEEEAEKMPFKIVEKGKSTIKQDTILLSTEHIEFIEKEQARSIAILERYAFSHAIAKSTKISMWERELNEQAEPLFAINRGMIDGKIICSHKEVVQNIGRFASLKHSIYLTELLSEDFYWERPDLEKHYAHACRYFITQNRLYQMDKRLDYCGETLERINELLSHRHSSRLEWLIIWLIVIEVFFDFFHYFDHNSAKPVYIVQQPKESE</sequence>
<evidence type="ECO:0000313" key="4">
    <source>
        <dbReference type="WBParaSite" id="jg25590"/>
    </source>
</evidence>
<organism evidence="3 4">
    <name type="scientific">Ditylenchus dipsaci</name>
    <dbReference type="NCBI Taxonomy" id="166011"/>
    <lineage>
        <taxon>Eukaryota</taxon>
        <taxon>Metazoa</taxon>
        <taxon>Ecdysozoa</taxon>
        <taxon>Nematoda</taxon>
        <taxon>Chromadorea</taxon>
        <taxon>Rhabditida</taxon>
        <taxon>Tylenchina</taxon>
        <taxon>Tylenchomorpha</taxon>
        <taxon>Sphaerularioidea</taxon>
        <taxon>Anguinidae</taxon>
        <taxon>Anguininae</taxon>
        <taxon>Ditylenchus</taxon>
    </lineage>
</organism>
<dbReference type="GO" id="GO:0070131">
    <property type="term" value="P:positive regulation of mitochondrial translation"/>
    <property type="evidence" value="ECO:0007669"/>
    <property type="project" value="TreeGrafter"/>
</dbReference>
<proteinExistence type="inferred from homology"/>
<keyword evidence="3" id="KW-1185">Reference proteome</keyword>
<dbReference type="PANTHER" id="PTHR16255:SF1">
    <property type="entry name" value="REQUIRED FOR MEIOTIC NUCLEAR DIVISION PROTEIN 1 HOMOLOG"/>
    <property type="match status" value="1"/>
</dbReference>
<dbReference type="InterPro" id="IPR051624">
    <property type="entry name" value="RMD1/Sad1-interacting"/>
</dbReference>
<dbReference type="Proteomes" id="UP000887574">
    <property type="component" value="Unplaced"/>
</dbReference>
<feature type="domain" description="DUF155" evidence="2">
    <location>
        <begin position="80"/>
        <end position="259"/>
    </location>
</feature>
<dbReference type="GO" id="GO:0005739">
    <property type="term" value="C:mitochondrion"/>
    <property type="evidence" value="ECO:0007669"/>
    <property type="project" value="UniProtKB-ARBA"/>
</dbReference>
<dbReference type="Pfam" id="PF02582">
    <property type="entry name" value="DUF155"/>
    <property type="match status" value="1"/>
</dbReference>
<comment type="similarity">
    <text evidence="1">Belongs to the RMD1/sif2 family.</text>
</comment>
<evidence type="ECO:0000256" key="1">
    <source>
        <dbReference type="ARBA" id="ARBA00008306"/>
    </source>
</evidence>
<dbReference type="AlphaFoldDB" id="A0A915E0B9"/>
<evidence type="ECO:0000259" key="2">
    <source>
        <dbReference type="Pfam" id="PF02582"/>
    </source>
</evidence>
<protein>
    <submittedName>
        <fullName evidence="4">DUF155 domain-containing protein</fullName>
    </submittedName>
</protein>
<dbReference type="PANTHER" id="PTHR16255">
    <property type="entry name" value="REQUIRED FOR MEIOTIC NUCLEAR DIVISION PROTEIN 1 HOMOLOG"/>
    <property type="match status" value="1"/>
</dbReference>
<accession>A0A915E0B9</accession>
<dbReference type="WBParaSite" id="jg25590">
    <property type="protein sequence ID" value="jg25590"/>
    <property type="gene ID" value="jg25590"/>
</dbReference>